<evidence type="ECO:0000313" key="3">
    <source>
        <dbReference type="EMBL" id="MFC5150590.1"/>
    </source>
</evidence>
<feature type="compositionally biased region" description="Low complexity" evidence="1">
    <location>
        <begin position="89"/>
        <end position="107"/>
    </location>
</feature>
<keyword evidence="4" id="KW-1185">Reference proteome</keyword>
<dbReference type="Proteomes" id="UP001596160">
    <property type="component" value="Unassembled WGS sequence"/>
</dbReference>
<sequence length="147" mass="13362">MSLPLTRRIARVALIVAAGAAPVIGAASSASAVELSPGNPLGGVSAVDAGSVAATADGTASQGSQLVGNTGGDAVKKAVPTAGKTVGRAGRTATPAAQKAAGETAATAGGVIGDTASGATGALGSASAGPKGGLPTGQLPVDALPLG</sequence>
<protein>
    <submittedName>
        <fullName evidence="3">ATP-binding protein</fullName>
    </submittedName>
</protein>
<evidence type="ECO:0000313" key="4">
    <source>
        <dbReference type="Proteomes" id="UP001596160"/>
    </source>
</evidence>
<proteinExistence type="predicted"/>
<keyword evidence="3" id="KW-0067">ATP-binding</keyword>
<keyword evidence="2" id="KW-0732">Signal</keyword>
<keyword evidence="3" id="KW-0547">Nucleotide-binding</keyword>
<reference evidence="4" key="1">
    <citation type="journal article" date="2019" name="Int. J. Syst. Evol. Microbiol.">
        <title>The Global Catalogue of Microorganisms (GCM) 10K type strain sequencing project: providing services to taxonomists for standard genome sequencing and annotation.</title>
        <authorList>
            <consortium name="The Broad Institute Genomics Platform"/>
            <consortium name="The Broad Institute Genome Sequencing Center for Infectious Disease"/>
            <person name="Wu L."/>
            <person name="Ma J."/>
        </authorList>
    </citation>
    <scope>NUCLEOTIDE SEQUENCE [LARGE SCALE GENOMIC DNA]</scope>
    <source>
        <strain evidence="4">PCU 266</strain>
    </source>
</reference>
<dbReference type="RefSeq" id="WP_344476817.1">
    <property type="nucleotide sequence ID" value="NZ_BAAASB010000007.1"/>
</dbReference>
<name>A0ABW0ADZ6_9ACTN</name>
<evidence type="ECO:0000256" key="1">
    <source>
        <dbReference type="SAM" id="MobiDB-lite"/>
    </source>
</evidence>
<dbReference type="EMBL" id="JBHSKP010000001">
    <property type="protein sequence ID" value="MFC5150590.1"/>
    <property type="molecule type" value="Genomic_DNA"/>
</dbReference>
<feature type="chain" id="PRO_5047264582" evidence="2">
    <location>
        <begin position="33"/>
        <end position="147"/>
    </location>
</feature>
<comment type="caution">
    <text evidence="3">The sequence shown here is derived from an EMBL/GenBank/DDBJ whole genome shotgun (WGS) entry which is preliminary data.</text>
</comment>
<accession>A0ABW0ADZ6</accession>
<dbReference type="GO" id="GO:0005524">
    <property type="term" value="F:ATP binding"/>
    <property type="evidence" value="ECO:0007669"/>
    <property type="project" value="UniProtKB-KW"/>
</dbReference>
<feature type="region of interest" description="Disordered" evidence="1">
    <location>
        <begin position="123"/>
        <end position="147"/>
    </location>
</feature>
<gene>
    <name evidence="3" type="ORF">ACFPRH_02430</name>
</gene>
<feature type="signal peptide" evidence="2">
    <location>
        <begin position="1"/>
        <end position="32"/>
    </location>
</feature>
<organism evidence="3 4">
    <name type="scientific">Streptomyces amakusaensis</name>
    <dbReference type="NCBI Taxonomy" id="67271"/>
    <lineage>
        <taxon>Bacteria</taxon>
        <taxon>Bacillati</taxon>
        <taxon>Actinomycetota</taxon>
        <taxon>Actinomycetes</taxon>
        <taxon>Kitasatosporales</taxon>
        <taxon>Streptomycetaceae</taxon>
        <taxon>Streptomyces</taxon>
    </lineage>
</organism>
<evidence type="ECO:0000256" key="2">
    <source>
        <dbReference type="SAM" id="SignalP"/>
    </source>
</evidence>
<feature type="region of interest" description="Disordered" evidence="1">
    <location>
        <begin position="82"/>
        <end position="107"/>
    </location>
</feature>